<evidence type="ECO:0000256" key="10">
    <source>
        <dbReference type="ARBA" id="ARBA00032015"/>
    </source>
</evidence>
<keyword evidence="9 11" id="KW-0539">Nucleus</keyword>
<keyword evidence="7 11" id="KW-0010">Activator</keyword>
<comment type="similarity">
    <text evidence="2 11">Belongs to the Mediator complex subunit 16 family.</text>
</comment>
<dbReference type="GO" id="GO:0045893">
    <property type="term" value="P:positive regulation of DNA-templated transcription"/>
    <property type="evidence" value="ECO:0007669"/>
    <property type="project" value="TreeGrafter"/>
</dbReference>
<feature type="domain" description="Mediator complex subunit Med16 N-terminal" evidence="12">
    <location>
        <begin position="120"/>
        <end position="399"/>
    </location>
</feature>
<evidence type="ECO:0000256" key="6">
    <source>
        <dbReference type="ARBA" id="ARBA00023015"/>
    </source>
</evidence>
<dbReference type="Pfam" id="PF20718">
    <property type="entry name" value="Med16_bridge"/>
    <property type="match status" value="1"/>
</dbReference>
<keyword evidence="6 11" id="KW-0805">Transcription regulation</keyword>
<evidence type="ECO:0000256" key="9">
    <source>
        <dbReference type="ARBA" id="ARBA00023242"/>
    </source>
</evidence>
<keyword evidence="8 11" id="KW-0804">Transcription</keyword>
<evidence type="ECO:0000313" key="15">
    <source>
        <dbReference type="Proteomes" id="UP000507470"/>
    </source>
</evidence>
<dbReference type="InterPro" id="IPR048616">
    <property type="entry name" value="MED16_bridge"/>
</dbReference>
<dbReference type="Pfam" id="PF11635">
    <property type="entry name" value="Med16_N"/>
    <property type="match status" value="1"/>
</dbReference>
<dbReference type="PANTHER" id="PTHR13224">
    <property type="entry name" value="THYROID HORMONE RECEPTOR-ASSOCIATED PROTEIN-RELATED"/>
    <property type="match status" value="1"/>
</dbReference>
<dbReference type="InterPro" id="IPR048338">
    <property type="entry name" value="Mediator_Med16"/>
</dbReference>
<evidence type="ECO:0000256" key="11">
    <source>
        <dbReference type="RuleBase" id="RU364149"/>
    </source>
</evidence>
<dbReference type="SUPFAM" id="SSF50978">
    <property type="entry name" value="WD40 repeat-like"/>
    <property type="match status" value="1"/>
</dbReference>
<dbReference type="InterPro" id="IPR021665">
    <property type="entry name" value="Mediator_Med16_N"/>
</dbReference>
<dbReference type="GO" id="GO:0016592">
    <property type="term" value="C:mediator complex"/>
    <property type="evidence" value="ECO:0007669"/>
    <property type="project" value="InterPro"/>
</dbReference>
<keyword evidence="4" id="KW-0853">WD repeat</keyword>
<dbReference type="Proteomes" id="UP000507470">
    <property type="component" value="Unassembled WGS sequence"/>
</dbReference>
<proteinExistence type="inferred from homology"/>
<evidence type="ECO:0000256" key="3">
    <source>
        <dbReference type="ARBA" id="ARBA00019614"/>
    </source>
</evidence>
<evidence type="ECO:0000256" key="7">
    <source>
        <dbReference type="ARBA" id="ARBA00023159"/>
    </source>
</evidence>
<evidence type="ECO:0000256" key="5">
    <source>
        <dbReference type="ARBA" id="ARBA00022737"/>
    </source>
</evidence>
<evidence type="ECO:0000313" key="14">
    <source>
        <dbReference type="EMBL" id="CAC5359758.1"/>
    </source>
</evidence>
<keyword evidence="5" id="KW-0677">Repeat</keyword>
<evidence type="ECO:0000259" key="13">
    <source>
        <dbReference type="Pfam" id="PF20718"/>
    </source>
</evidence>
<feature type="domain" description="Mediator of RNA polymerase II transcription subunit 16 central helical bridge" evidence="13">
    <location>
        <begin position="457"/>
        <end position="654"/>
    </location>
</feature>
<name>A0A6J8A093_MYTCO</name>
<reference evidence="14 15" key="1">
    <citation type="submission" date="2020-06" db="EMBL/GenBank/DDBJ databases">
        <authorList>
            <person name="Li R."/>
            <person name="Bekaert M."/>
        </authorList>
    </citation>
    <scope>NUCLEOTIDE SEQUENCE [LARGE SCALE GENOMIC DNA]</scope>
    <source>
        <strain evidence="15">wild</strain>
    </source>
</reference>
<comment type="subunit">
    <text evidence="11">Component of the Mediator complex.</text>
</comment>
<evidence type="ECO:0000259" key="12">
    <source>
        <dbReference type="Pfam" id="PF11635"/>
    </source>
</evidence>
<keyword evidence="15" id="KW-1185">Reference proteome</keyword>
<evidence type="ECO:0000256" key="1">
    <source>
        <dbReference type="ARBA" id="ARBA00004123"/>
    </source>
</evidence>
<dbReference type="EMBL" id="CACVKT020000520">
    <property type="protein sequence ID" value="CAC5359758.1"/>
    <property type="molecule type" value="Genomic_DNA"/>
</dbReference>
<dbReference type="OrthoDB" id="10018574at2759"/>
<sequence>MELVYTVDCDVPGGEKDWISEKKTCCSLSPQNFLAFSTELTVNRGDTPLSTTYEVKVIDLDRPWDSYIVTEGLSAVTCMIWDRTGHRLLLTTLDGCCSVWQMEDFLVNKWKNIGKSILQGEEILSAIWFHSGVQVIFNPDKKDTNSYMEKFLKSKSFSPTLTKFGGKAEDGWLVLTATGLVQAGIINQLDQSVEYVQECLGKSYNRLNIASMAHTGNGDVMIATTDGQLSSAIQCHLVSLSLNGTCAKIEIRAGASLHMKSQIEYGSSSTQRMMITNIEFINMDSSDTLILCCGSHGYSCMEVWQLLEQHMPLNKLFPIPQTQDAGFKIPKWMHKATIQHASYLTSIANPRLPMILSNQMEPGFSPYIAVSYRDGSIKFIHRFTHQVLQSSSDILQRQIQGFSPSKRQKTVVHITNLIQTLSGCGLIAVHDGQISVLKVYNVRDVSMTMASLHVCLLLEYAMVTGQDWWDILLAVKPGMIENICQKLTETHNKQAIATQEVFSQRLLALKMALYCCSSVGHQKATDCHTKLVLLSLYAVFKALLRPKNVTIQDVSPSERLNLMCLKSKDGDLESLVVKFEVEEFLIDTRKVSGSSNVALQSIQPLIQWVADFTLHLLASIPLFQSYNNFPGASLLSDNLILNILRELIIVIRIWGIICPSCQPVFTTASSLDCLPHLFKLLTKAWLCCKENVKLDLDEELLDECLVLPSKMLVPGINQSFRLSNEGYSLFLQQFPQMMTLDEEPDYLYNIKKLIPCLFLMD</sequence>
<organism evidence="14 15">
    <name type="scientific">Mytilus coruscus</name>
    <name type="common">Sea mussel</name>
    <dbReference type="NCBI Taxonomy" id="42192"/>
    <lineage>
        <taxon>Eukaryota</taxon>
        <taxon>Metazoa</taxon>
        <taxon>Spiralia</taxon>
        <taxon>Lophotrochozoa</taxon>
        <taxon>Mollusca</taxon>
        <taxon>Bivalvia</taxon>
        <taxon>Autobranchia</taxon>
        <taxon>Pteriomorphia</taxon>
        <taxon>Mytilida</taxon>
        <taxon>Mytiloidea</taxon>
        <taxon>Mytilidae</taxon>
        <taxon>Mytilinae</taxon>
        <taxon>Mytilus</taxon>
    </lineage>
</organism>
<dbReference type="AlphaFoldDB" id="A0A6J8A093"/>
<evidence type="ECO:0000256" key="2">
    <source>
        <dbReference type="ARBA" id="ARBA00006543"/>
    </source>
</evidence>
<protein>
    <recommendedName>
        <fullName evidence="3 11">Mediator of RNA polymerase II transcription subunit 16</fullName>
    </recommendedName>
    <alternativeName>
        <fullName evidence="10 11">Mediator complex subunit 16</fullName>
    </alternativeName>
</protein>
<comment type="function">
    <text evidence="11">Component of the Mediator complex, a coactivator involved in the regulated transcription of nearly all RNA polymerase II-dependent genes. Mediator functions as a bridge to convey information from gene-specific regulatory proteins to the basal RNA polymerase II transcription machinery. Mediator is recruited to promoters by direct interactions with regulatory proteins and serves as a scaffold for the assembly of a functional preinitiation complex with RNA polymerase II and the general transcription factors.</text>
</comment>
<evidence type="ECO:0000256" key="8">
    <source>
        <dbReference type="ARBA" id="ARBA00023163"/>
    </source>
</evidence>
<dbReference type="InterPro" id="IPR036322">
    <property type="entry name" value="WD40_repeat_dom_sf"/>
</dbReference>
<accession>A0A6J8A093</accession>
<dbReference type="PANTHER" id="PTHR13224:SF6">
    <property type="entry name" value="MEDIATOR OF RNA POLYMERASE II TRANSCRIPTION SUBUNIT 16"/>
    <property type="match status" value="1"/>
</dbReference>
<evidence type="ECO:0000256" key="4">
    <source>
        <dbReference type="ARBA" id="ARBA00022574"/>
    </source>
</evidence>
<gene>
    <name evidence="11" type="primary">MED16</name>
    <name evidence="14" type="ORF">MCOR_2497</name>
</gene>
<comment type="subcellular location">
    <subcellularLocation>
        <location evidence="1 11">Nucleus</location>
    </subcellularLocation>
</comment>